<keyword evidence="3 15" id="KW-0547">Nucleotide-binding</keyword>
<dbReference type="GO" id="GO:0016887">
    <property type="term" value="F:ATP hydrolysis activity"/>
    <property type="evidence" value="ECO:0007669"/>
    <property type="project" value="RHEA"/>
</dbReference>
<dbReference type="STRING" id="1802595.A2134_01500"/>
<dbReference type="InterPro" id="IPR012340">
    <property type="entry name" value="NA-bd_OB-fold"/>
</dbReference>
<dbReference type="Pfam" id="PF00271">
    <property type="entry name" value="Helicase_C"/>
    <property type="match status" value="1"/>
</dbReference>
<dbReference type="Pfam" id="PF19833">
    <property type="entry name" value="RecG_dom3_C"/>
    <property type="match status" value="1"/>
</dbReference>
<comment type="similarity">
    <text evidence="1 15">Belongs to the helicase family. RecG subfamily.</text>
</comment>
<dbReference type="PROSITE" id="PS51194">
    <property type="entry name" value="HELICASE_CTER"/>
    <property type="match status" value="1"/>
</dbReference>
<evidence type="ECO:0000256" key="14">
    <source>
        <dbReference type="ARBA" id="ARBA00048988"/>
    </source>
</evidence>
<dbReference type="InterPro" id="IPR004609">
    <property type="entry name" value="ATP-dep_DNA_helicase_RecG"/>
</dbReference>
<evidence type="ECO:0000256" key="8">
    <source>
        <dbReference type="ARBA" id="ARBA00023125"/>
    </source>
</evidence>
<reference evidence="18 19" key="1">
    <citation type="journal article" date="2016" name="Nat. Commun.">
        <title>Thousands of microbial genomes shed light on interconnected biogeochemical processes in an aquifer system.</title>
        <authorList>
            <person name="Anantharaman K."/>
            <person name="Brown C.T."/>
            <person name="Hug L.A."/>
            <person name="Sharon I."/>
            <person name="Castelle C.J."/>
            <person name="Probst A.J."/>
            <person name="Thomas B.C."/>
            <person name="Singh A."/>
            <person name="Wilkins M.J."/>
            <person name="Karaoz U."/>
            <person name="Brodie E.L."/>
            <person name="Williams K.H."/>
            <person name="Hubbard S.S."/>
            <person name="Banfield J.F."/>
        </authorList>
    </citation>
    <scope>NUCLEOTIDE SEQUENCE [LARGE SCALE GENOMIC DNA]</scope>
</reference>
<accession>A0A1G1WCN6</accession>
<sequence>MDLYTPINEINKIGKYYSTRLKKLNIQTVHDLLFHIPSRYEDLSQIKHVNEVAPDETDTISGQIWEIRNVRTKYGKNLTFATIHDGTGTIDSVWFNQPFLTKTFKVGLTINLSGKIGHFNNKLTLINPEYEIRYKKERPIHTGRLVPIYPETAGITSKWLRSRTSNLLNILSPKLNEYLPNPIIKRNKLLDLKTALYNIHFPDKLEDSIKARERLAFDELLLIQLSTIKRKLEWQENLSSTPLKIDQEKILHLISTLPFQLTAAQNQSIKDILTDLAKNTPMNRLLQGDVGSGKTVVATVAIYAAYLNKLQSTLMAPTEILSIQHFQTISSILNRLGVKVGLRTGSTKEKGDFDCIIGTHALLSEGFKFPNLGLIIIDEQHRFGVIQRATLRSKSQSPHVLTMTATPIPRSLALTLYGNLDLSSLDELPEGRLKIKTFVVPPNKRNGAYTFIERHIKSGNQAFIICPLIDPSESLESVKSAKEEHQRLQNEVFPELNLGLLHGRLPSKEKQNVIEKFRRGDYHILVSTPVVEVGIDITNTNVMMIEAAERFGLAALHQLRGRVGRGLVQSYCLLFTESTSKEVIERLKLLEKYNIGLKLAEMDLTLRGPGEIYGTAQHGVPSLKAASFQDLKLIQQSRKEALAILEKDKSLKSFPTLMEKLERFEEDISPD</sequence>
<dbReference type="PANTHER" id="PTHR47964:SF1">
    <property type="entry name" value="ATP-DEPENDENT DNA HELICASE HOMOLOG RECG, CHLOROPLASTIC"/>
    <property type="match status" value="1"/>
</dbReference>
<evidence type="ECO:0000256" key="7">
    <source>
        <dbReference type="ARBA" id="ARBA00022840"/>
    </source>
</evidence>
<keyword evidence="5 15" id="KW-0378">Hydrolase</keyword>
<evidence type="ECO:0000259" key="17">
    <source>
        <dbReference type="PROSITE" id="PS51194"/>
    </source>
</evidence>
<dbReference type="Proteomes" id="UP000178162">
    <property type="component" value="Unassembled WGS sequence"/>
</dbReference>
<dbReference type="AlphaFoldDB" id="A0A1G1WCN6"/>
<dbReference type="SUPFAM" id="SSF52540">
    <property type="entry name" value="P-loop containing nucleoside triphosphate hydrolases"/>
    <property type="match status" value="2"/>
</dbReference>
<keyword evidence="6 15" id="KW-0347">Helicase</keyword>
<keyword evidence="10 15" id="KW-0234">DNA repair</keyword>
<evidence type="ECO:0000256" key="11">
    <source>
        <dbReference type="ARBA" id="ARBA00023235"/>
    </source>
</evidence>
<name>A0A1G1WCN6_9BACT</name>
<evidence type="ECO:0000256" key="12">
    <source>
        <dbReference type="ARBA" id="ARBA00034617"/>
    </source>
</evidence>
<dbReference type="NCBIfam" id="NF008165">
    <property type="entry name" value="PRK10917.1-3"/>
    <property type="match status" value="1"/>
</dbReference>
<dbReference type="InterPro" id="IPR014001">
    <property type="entry name" value="Helicase_ATP-bd"/>
</dbReference>
<comment type="function">
    <text evidence="15">Plays a critical role in recombination and DNA repair. Helps process Holliday junction intermediates to mature products by catalyzing branch migration. Has replication fork regression activity, unwinds stalled or blocked replication forks to make a HJ that can be resolved. Has a DNA unwinding activity characteristic of a DNA helicase with 3'-5' polarity.</text>
</comment>
<evidence type="ECO:0000256" key="1">
    <source>
        <dbReference type="ARBA" id="ARBA00007504"/>
    </source>
</evidence>
<evidence type="ECO:0000313" key="19">
    <source>
        <dbReference type="Proteomes" id="UP000178162"/>
    </source>
</evidence>
<keyword evidence="4 15" id="KW-0227">DNA damage</keyword>
<dbReference type="GO" id="GO:0005524">
    <property type="term" value="F:ATP binding"/>
    <property type="evidence" value="ECO:0007669"/>
    <property type="project" value="UniProtKB-KW"/>
</dbReference>
<keyword evidence="9 15" id="KW-0233">DNA recombination</keyword>
<dbReference type="InterPro" id="IPR033454">
    <property type="entry name" value="RecG_wedge"/>
</dbReference>
<keyword evidence="11" id="KW-0413">Isomerase</keyword>
<dbReference type="InterPro" id="IPR001650">
    <property type="entry name" value="Helicase_C-like"/>
</dbReference>
<evidence type="ECO:0000256" key="3">
    <source>
        <dbReference type="ARBA" id="ARBA00022741"/>
    </source>
</evidence>
<dbReference type="InterPro" id="IPR011545">
    <property type="entry name" value="DEAD/DEAH_box_helicase_dom"/>
</dbReference>
<dbReference type="PANTHER" id="PTHR47964">
    <property type="entry name" value="ATP-DEPENDENT DNA HELICASE HOMOLOG RECG, CHLOROPLASTIC"/>
    <property type="match status" value="1"/>
</dbReference>
<dbReference type="SUPFAM" id="SSF50249">
    <property type="entry name" value="Nucleic acid-binding proteins"/>
    <property type="match status" value="1"/>
</dbReference>
<dbReference type="PROSITE" id="PS51192">
    <property type="entry name" value="HELICASE_ATP_BIND_1"/>
    <property type="match status" value="1"/>
</dbReference>
<gene>
    <name evidence="18" type="ORF">A2134_01500</name>
</gene>
<keyword evidence="7 15" id="KW-0067">ATP-binding</keyword>
<dbReference type="NCBIfam" id="TIGR00643">
    <property type="entry name" value="recG"/>
    <property type="match status" value="1"/>
</dbReference>
<dbReference type="GO" id="GO:0003677">
    <property type="term" value="F:DNA binding"/>
    <property type="evidence" value="ECO:0007669"/>
    <property type="project" value="UniProtKB-KW"/>
</dbReference>
<feature type="domain" description="Helicase ATP-binding" evidence="16">
    <location>
        <begin position="275"/>
        <end position="425"/>
    </location>
</feature>
<dbReference type="InterPro" id="IPR045562">
    <property type="entry name" value="RecG_dom3_C"/>
</dbReference>
<evidence type="ECO:0000256" key="13">
    <source>
        <dbReference type="ARBA" id="ARBA00034808"/>
    </source>
</evidence>
<dbReference type="SMART" id="SM00487">
    <property type="entry name" value="DEXDc"/>
    <property type="match status" value="1"/>
</dbReference>
<dbReference type="SMART" id="SM00490">
    <property type="entry name" value="HELICc"/>
    <property type="match status" value="1"/>
</dbReference>
<dbReference type="GO" id="GO:0006310">
    <property type="term" value="P:DNA recombination"/>
    <property type="evidence" value="ECO:0007669"/>
    <property type="project" value="UniProtKB-UniRule"/>
</dbReference>
<dbReference type="Gene3D" id="2.40.50.140">
    <property type="entry name" value="Nucleic acid-binding proteins"/>
    <property type="match status" value="1"/>
</dbReference>
<keyword evidence="8" id="KW-0238">DNA-binding</keyword>
<evidence type="ECO:0000256" key="6">
    <source>
        <dbReference type="ARBA" id="ARBA00022806"/>
    </source>
</evidence>
<protein>
    <recommendedName>
        <fullName evidence="2 15">ATP-dependent DNA helicase RecG</fullName>
        <ecNumber evidence="13 15">5.6.2.4</ecNumber>
    </recommendedName>
</protein>
<dbReference type="Gene3D" id="3.40.50.300">
    <property type="entry name" value="P-loop containing nucleotide triphosphate hydrolases"/>
    <property type="match status" value="2"/>
</dbReference>
<dbReference type="EMBL" id="MHCR01000015">
    <property type="protein sequence ID" value="OGY25453.1"/>
    <property type="molecule type" value="Genomic_DNA"/>
</dbReference>
<dbReference type="EC" id="5.6.2.4" evidence="13 15"/>
<dbReference type="CDD" id="cd17992">
    <property type="entry name" value="DEXHc_RecG"/>
    <property type="match status" value="1"/>
</dbReference>
<evidence type="ECO:0000256" key="4">
    <source>
        <dbReference type="ARBA" id="ARBA00022763"/>
    </source>
</evidence>
<evidence type="ECO:0000256" key="9">
    <source>
        <dbReference type="ARBA" id="ARBA00023172"/>
    </source>
</evidence>
<dbReference type="NCBIfam" id="NF008168">
    <property type="entry name" value="PRK10917.2-2"/>
    <property type="match status" value="1"/>
</dbReference>
<evidence type="ECO:0000259" key="16">
    <source>
        <dbReference type="PROSITE" id="PS51192"/>
    </source>
</evidence>
<dbReference type="CDD" id="cd04488">
    <property type="entry name" value="RecG_wedge_OBF"/>
    <property type="match status" value="1"/>
</dbReference>
<feature type="domain" description="Helicase C-terminal" evidence="17">
    <location>
        <begin position="458"/>
        <end position="610"/>
    </location>
</feature>
<evidence type="ECO:0000256" key="15">
    <source>
        <dbReference type="RuleBase" id="RU363016"/>
    </source>
</evidence>
<dbReference type="Pfam" id="PF17191">
    <property type="entry name" value="RecG_wedge"/>
    <property type="match status" value="1"/>
</dbReference>
<evidence type="ECO:0000256" key="5">
    <source>
        <dbReference type="ARBA" id="ARBA00022801"/>
    </source>
</evidence>
<dbReference type="InterPro" id="IPR047112">
    <property type="entry name" value="RecG/Mfd"/>
</dbReference>
<dbReference type="GO" id="GO:0006281">
    <property type="term" value="P:DNA repair"/>
    <property type="evidence" value="ECO:0007669"/>
    <property type="project" value="UniProtKB-UniRule"/>
</dbReference>
<comment type="catalytic activity">
    <reaction evidence="12 15">
        <text>Couples ATP hydrolysis with the unwinding of duplex DNA by translocating in the 3'-5' direction.</text>
        <dbReference type="EC" id="5.6.2.4"/>
    </reaction>
</comment>
<evidence type="ECO:0000256" key="10">
    <source>
        <dbReference type="ARBA" id="ARBA00023204"/>
    </source>
</evidence>
<organism evidence="18 19">
    <name type="scientific">Candidatus Woykebacteria bacterium RBG_16_39_9b</name>
    <dbReference type="NCBI Taxonomy" id="1802595"/>
    <lineage>
        <taxon>Bacteria</taxon>
        <taxon>Candidatus Woykeibacteriota</taxon>
    </lineage>
</organism>
<evidence type="ECO:0000256" key="2">
    <source>
        <dbReference type="ARBA" id="ARBA00017846"/>
    </source>
</evidence>
<dbReference type="InterPro" id="IPR027417">
    <property type="entry name" value="P-loop_NTPase"/>
</dbReference>
<comment type="catalytic activity">
    <reaction evidence="14 15">
        <text>ATP + H2O = ADP + phosphate + H(+)</text>
        <dbReference type="Rhea" id="RHEA:13065"/>
        <dbReference type="ChEBI" id="CHEBI:15377"/>
        <dbReference type="ChEBI" id="CHEBI:15378"/>
        <dbReference type="ChEBI" id="CHEBI:30616"/>
        <dbReference type="ChEBI" id="CHEBI:43474"/>
        <dbReference type="ChEBI" id="CHEBI:456216"/>
        <dbReference type="EC" id="5.6.2.4"/>
    </reaction>
</comment>
<proteinExistence type="inferred from homology"/>
<dbReference type="GO" id="GO:0043138">
    <property type="term" value="F:3'-5' DNA helicase activity"/>
    <property type="evidence" value="ECO:0007669"/>
    <property type="project" value="UniProtKB-EC"/>
</dbReference>
<comment type="caution">
    <text evidence="18">The sequence shown here is derived from an EMBL/GenBank/DDBJ whole genome shotgun (WGS) entry which is preliminary data.</text>
</comment>
<evidence type="ECO:0000313" key="18">
    <source>
        <dbReference type="EMBL" id="OGY25453.1"/>
    </source>
</evidence>
<dbReference type="Pfam" id="PF00270">
    <property type="entry name" value="DEAD"/>
    <property type="match status" value="1"/>
</dbReference>